<name>A0A7K1SRP7_9SPHI</name>
<keyword evidence="1" id="KW-1133">Transmembrane helix</keyword>
<dbReference type="AlphaFoldDB" id="A0A7K1SRP7"/>
<evidence type="ECO:0000256" key="1">
    <source>
        <dbReference type="SAM" id="Phobius"/>
    </source>
</evidence>
<keyword evidence="3" id="KW-1185">Reference proteome</keyword>
<evidence type="ECO:0000313" key="3">
    <source>
        <dbReference type="Proteomes" id="UP000462014"/>
    </source>
</evidence>
<keyword evidence="1" id="KW-0472">Membrane</keyword>
<organism evidence="2 3">
    <name type="scientific">Mucilaginibacter arboris</name>
    <dbReference type="NCBI Taxonomy" id="2682090"/>
    <lineage>
        <taxon>Bacteria</taxon>
        <taxon>Pseudomonadati</taxon>
        <taxon>Bacteroidota</taxon>
        <taxon>Sphingobacteriia</taxon>
        <taxon>Sphingobacteriales</taxon>
        <taxon>Sphingobacteriaceae</taxon>
        <taxon>Mucilaginibacter</taxon>
    </lineage>
</organism>
<protein>
    <submittedName>
        <fullName evidence="2">DUF4834 domain-containing protein</fullName>
    </submittedName>
</protein>
<proteinExistence type="predicted"/>
<sequence length="85" mass="9763">MLLIRFLIISISILYMLRMLGRLLLPALFRGMVNKAQAQQGNPMQDRTERRPKEGTVKIDFIPPDANKSAIPDSEGEFVKYEEIK</sequence>
<dbReference type="Proteomes" id="UP000462014">
    <property type="component" value="Unassembled WGS sequence"/>
</dbReference>
<keyword evidence="1" id="KW-0812">Transmembrane</keyword>
<gene>
    <name evidence="2" type="ORF">GO621_00420</name>
</gene>
<comment type="caution">
    <text evidence="2">The sequence shown here is derived from an EMBL/GenBank/DDBJ whole genome shotgun (WGS) entry which is preliminary data.</text>
</comment>
<dbReference type="EMBL" id="WPIK01000001">
    <property type="protein sequence ID" value="MVN19996.1"/>
    <property type="molecule type" value="Genomic_DNA"/>
</dbReference>
<reference evidence="2 3" key="1">
    <citation type="submission" date="2019-12" db="EMBL/GenBank/DDBJ databases">
        <title>Mucilaginibacter sp. HMF7410 genome sequencing and assembly.</title>
        <authorList>
            <person name="Kang H."/>
            <person name="Cha I."/>
            <person name="Kim H."/>
            <person name="Joh K."/>
        </authorList>
    </citation>
    <scope>NUCLEOTIDE SEQUENCE [LARGE SCALE GENOMIC DNA]</scope>
    <source>
        <strain evidence="2 3">HMF7410</strain>
    </source>
</reference>
<accession>A0A7K1SRP7</accession>
<evidence type="ECO:0000313" key="2">
    <source>
        <dbReference type="EMBL" id="MVN19996.1"/>
    </source>
</evidence>
<feature type="transmembrane region" description="Helical" evidence="1">
    <location>
        <begin position="6"/>
        <end position="25"/>
    </location>
</feature>